<gene>
    <name evidence="1" type="ORF">MPL1_10032</name>
</gene>
<accession>M7NZ54</accession>
<evidence type="ECO:0000313" key="1">
    <source>
        <dbReference type="EMBL" id="EMR12517.1"/>
    </source>
</evidence>
<dbReference type="RefSeq" id="WP_009726976.1">
    <property type="nucleotide sequence ID" value="NZ_APHR01000054.1"/>
</dbReference>
<proteinExistence type="predicted"/>
<dbReference type="AlphaFoldDB" id="M7NZ54"/>
<dbReference type="STRING" id="1286106.MPL1_10032"/>
<dbReference type="InterPro" id="IPR013382">
    <property type="entry name" value="CRISPR-assoc_prot_Cse2"/>
</dbReference>
<comment type="caution">
    <text evidence="1">The sequence shown here is derived from an EMBL/GenBank/DDBJ whole genome shotgun (WGS) entry which is preliminary data.</text>
</comment>
<name>M7NZ54_9GAMM</name>
<dbReference type="NCBIfam" id="TIGR02548">
    <property type="entry name" value="casB_cse2"/>
    <property type="match status" value="1"/>
</dbReference>
<dbReference type="eggNOG" id="ENOG5032TS5">
    <property type="taxonomic scope" value="Bacteria"/>
</dbReference>
<dbReference type="EMBL" id="APHR01000054">
    <property type="protein sequence ID" value="EMR12517.1"/>
    <property type="molecule type" value="Genomic_DNA"/>
</dbReference>
<keyword evidence="2" id="KW-1185">Reference proteome</keyword>
<dbReference type="OrthoDB" id="5767307at2"/>
<sequence>MSNEKAPDFLAIYEQYQALKPGSQAELRRAVKPADLLEVSAFYQLLKGHQADGRMQRLVYCLPVIKHQAEGYGLGQALAKANISEKRLFMVLRSETPNDLIQLRRLLKMAQPTLDWLKAAPTIYYWGESSKRKLLEDYFYYQNNSAA</sequence>
<dbReference type="PATRIC" id="fig|1286106.3.peg.2008"/>
<dbReference type="Gene3D" id="1.10.520.40">
    <property type="entry name" value="CRISPR-associated protein Cse2"/>
    <property type="match status" value="1"/>
</dbReference>
<reference evidence="1 2" key="1">
    <citation type="journal article" date="2013" name="Genome Announc.">
        <title>Draft Genome Sequence of Methylophaga lonarensis MPLT, a Haloalkaliphilic (Non-Methane-Utilizing) Methylotroph.</title>
        <authorList>
            <person name="Shetty S.A."/>
            <person name="Marathe N.P."/>
            <person name="Munot H."/>
            <person name="Antony C.P."/>
            <person name="Dhotre D.P."/>
            <person name="Murrell J.C."/>
            <person name="Shouche Y.S."/>
        </authorList>
    </citation>
    <scope>NUCLEOTIDE SEQUENCE [LARGE SCALE GENOMIC DNA]</scope>
    <source>
        <strain evidence="1 2">MPL</strain>
    </source>
</reference>
<protein>
    <submittedName>
        <fullName evidence="1">CRISPR processing complex protein CasB</fullName>
    </submittedName>
</protein>
<dbReference type="Pfam" id="PF09485">
    <property type="entry name" value="CRISPR_Cse2"/>
    <property type="match status" value="1"/>
</dbReference>
<evidence type="ECO:0000313" key="2">
    <source>
        <dbReference type="Proteomes" id="UP000012019"/>
    </source>
</evidence>
<dbReference type="InterPro" id="IPR038287">
    <property type="entry name" value="Cse2_sf"/>
</dbReference>
<dbReference type="CDD" id="cd09731">
    <property type="entry name" value="Cse2_I-E"/>
    <property type="match status" value="1"/>
</dbReference>
<dbReference type="Proteomes" id="UP000012019">
    <property type="component" value="Unassembled WGS sequence"/>
</dbReference>
<organism evidence="1 2">
    <name type="scientific">Methylophaga lonarensis MPL</name>
    <dbReference type="NCBI Taxonomy" id="1286106"/>
    <lineage>
        <taxon>Bacteria</taxon>
        <taxon>Pseudomonadati</taxon>
        <taxon>Pseudomonadota</taxon>
        <taxon>Gammaproteobacteria</taxon>
        <taxon>Thiotrichales</taxon>
        <taxon>Piscirickettsiaceae</taxon>
        <taxon>Methylophaga</taxon>
    </lineage>
</organism>